<comment type="caution">
    <text evidence="7">The sequence shown here is derived from an EMBL/GenBank/DDBJ whole genome shotgun (WGS) entry which is preliminary data.</text>
</comment>
<evidence type="ECO:0000313" key="7">
    <source>
        <dbReference type="EMBL" id="TLU96218.1"/>
    </source>
</evidence>
<evidence type="ECO:0000256" key="3">
    <source>
        <dbReference type="ARBA" id="ARBA00022679"/>
    </source>
</evidence>
<proteinExistence type="predicted"/>
<dbReference type="Proteomes" id="UP000309788">
    <property type="component" value="Unassembled WGS sequence"/>
</dbReference>
<dbReference type="GO" id="GO:0016020">
    <property type="term" value="C:membrane"/>
    <property type="evidence" value="ECO:0007669"/>
    <property type="project" value="UniProtKB-SubCell"/>
</dbReference>
<reference evidence="7 8" key="1">
    <citation type="submission" date="2019-05" db="EMBL/GenBank/DDBJ databases">
        <authorList>
            <person name="Qu J.-H."/>
        </authorList>
    </citation>
    <scope>NUCLEOTIDE SEQUENCE [LARGE SCALE GENOMIC DNA]</scope>
    <source>
        <strain evidence="7 8">Z12</strain>
    </source>
</reference>
<dbReference type="OrthoDB" id="1997677at2"/>
<dbReference type="RefSeq" id="WP_138279914.1">
    <property type="nucleotide sequence ID" value="NZ_BMGE01000001.1"/>
</dbReference>
<evidence type="ECO:0000256" key="4">
    <source>
        <dbReference type="ARBA" id="ARBA00022692"/>
    </source>
</evidence>
<keyword evidence="4" id="KW-0812">Transmembrane</keyword>
<keyword evidence="5" id="KW-1133">Transmembrane helix</keyword>
<evidence type="ECO:0000256" key="2">
    <source>
        <dbReference type="ARBA" id="ARBA00022676"/>
    </source>
</evidence>
<evidence type="ECO:0000313" key="8">
    <source>
        <dbReference type="Proteomes" id="UP000309788"/>
    </source>
</evidence>
<dbReference type="GO" id="GO:0005737">
    <property type="term" value="C:cytoplasm"/>
    <property type="evidence" value="ECO:0007669"/>
    <property type="project" value="TreeGrafter"/>
</dbReference>
<protein>
    <submittedName>
        <fullName evidence="7">Glycosyltransferase family 2 protein</fullName>
    </submittedName>
</protein>
<dbReference type="InterPro" id="IPR029044">
    <property type="entry name" value="Nucleotide-diphossugar_trans"/>
</dbReference>
<keyword evidence="6" id="KW-0472">Membrane</keyword>
<evidence type="ECO:0000256" key="5">
    <source>
        <dbReference type="ARBA" id="ARBA00022989"/>
    </source>
</evidence>
<evidence type="ECO:0000256" key="6">
    <source>
        <dbReference type="ARBA" id="ARBA00023136"/>
    </source>
</evidence>
<dbReference type="InterPro" id="IPR008166">
    <property type="entry name" value="Glyco_transf_92"/>
</dbReference>
<keyword evidence="2" id="KW-0328">Glycosyltransferase</keyword>
<comment type="subcellular location">
    <subcellularLocation>
        <location evidence="1">Membrane</location>
        <topology evidence="1">Single-pass membrane protein</topology>
    </subcellularLocation>
</comment>
<accession>A0A5R9KJ25</accession>
<dbReference type="PANTHER" id="PTHR21461:SF69">
    <property type="entry name" value="GLYCOSYLTRANSFERASE FAMILY 92 PROTEIN"/>
    <property type="match status" value="1"/>
</dbReference>
<name>A0A5R9KJ25_9BACT</name>
<sequence>MFADICNFWNKVQHKLRSKPSYNHYLSICCIVKDENEYLEEWINYHRKIGVQHFYIYDNESKKPVRQTLQRIGSMKYVTVNRIYGKVRQLQAYNDCLKNYGNYSQWIGFIDIDEFIVPKSTDGNLTKLLQDYEGYGGLGINWLIFGSNGHVKRTNRPIMESYFMRAKIDFHVHRHIKCIVQPRYVRQAAGPHAFFFQDGYYCVNENYTIINSSFSDVSVGKIHINHYYCKSLEEYYNKLARGLADTSRRTRSLKEFYNHDAEANVEQDETILIIFDTKTIK</sequence>
<evidence type="ECO:0000256" key="1">
    <source>
        <dbReference type="ARBA" id="ARBA00004167"/>
    </source>
</evidence>
<organism evidence="7 8">
    <name type="scientific">Dyadobacter sediminis</name>
    <dbReference type="NCBI Taxonomy" id="1493691"/>
    <lineage>
        <taxon>Bacteria</taxon>
        <taxon>Pseudomonadati</taxon>
        <taxon>Bacteroidota</taxon>
        <taxon>Cytophagia</taxon>
        <taxon>Cytophagales</taxon>
        <taxon>Spirosomataceae</taxon>
        <taxon>Dyadobacter</taxon>
    </lineage>
</organism>
<dbReference type="SUPFAM" id="SSF53448">
    <property type="entry name" value="Nucleotide-diphospho-sugar transferases"/>
    <property type="match status" value="1"/>
</dbReference>
<dbReference type="Pfam" id="PF01697">
    <property type="entry name" value="Glyco_transf_92"/>
    <property type="match status" value="1"/>
</dbReference>
<dbReference type="AlphaFoldDB" id="A0A5R9KJ25"/>
<keyword evidence="3 7" id="KW-0808">Transferase</keyword>
<dbReference type="EMBL" id="VCEI01000011">
    <property type="protein sequence ID" value="TLU96218.1"/>
    <property type="molecule type" value="Genomic_DNA"/>
</dbReference>
<dbReference type="GO" id="GO:0016757">
    <property type="term" value="F:glycosyltransferase activity"/>
    <property type="evidence" value="ECO:0007669"/>
    <property type="project" value="UniProtKB-KW"/>
</dbReference>
<dbReference type="PANTHER" id="PTHR21461">
    <property type="entry name" value="GLYCOSYLTRANSFERASE FAMILY 92 PROTEIN"/>
    <property type="match status" value="1"/>
</dbReference>
<gene>
    <name evidence="7" type="ORF">FEM55_03500</name>
</gene>
<keyword evidence="8" id="KW-1185">Reference proteome</keyword>